<reference evidence="5 6" key="1">
    <citation type="submission" date="2024-11" db="EMBL/GenBank/DDBJ databases">
        <authorList>
            <person name="Heng Y.C."/>
            <person name="Lim A.C.H."/>
            <person name="Lee J.K.Y."/>
            <person name="Kittelmann S."/>
        </authorList>
    </citation>
    <scope>NUCLEOTIDE SEQUENCE [LARGE SCALE GENOMIC DNA]</scope>
    <source>
        <strain evidence="5 6">WILCCON 0269</strain>
    </source>
</reference>
<keyword evidence="3" id="KW-1133">Transmembrane helix</keyword>
<accession>A0ABW8SUY1</accession>
<feature type="domain" description="Methyl-accepting transducer" evidence="4">
    <location>
        <begin position="273"/>
        <end position="537"/>
    </location>
</feature>
<dbReference type="Pfam" id="PF00015">
    <property type="entry name" value="MCPsignal"/>
    <property type="match status" value="1"/>
</dbReference>
<dbReference type="Proteomes" id="UP001623660">
    <property type="component" value="Unassembled WGS sequence"/>
</dbReference>
<keyword evidence="6" id="KW-1185">Reference proteome</keyword>
<feature type="transmembrane region" description="Helical" evidence="3">
    <location>
        <begin position="181"/>
        <end position="204"/>
    </location>
</feature>
<dbReference type="Pfam" id="PF12729">
    <property type="entry name" value="4HB_MCP_1"/>
    <property type="match status" value="1"/>
</dbReference>
<dbReference type="PANTHER" id="PTHR32089">
    <property type="entry name" value="METHYL-ACCEPTING CHEMOTAXIS PROTEIN MCPB"/>
    <property type="match status" value="1"/>
</dbReference>
<dbReference type="SUPFAM" id="SSF58104">
    <property type="entry name" value="Methyl-accepting chemotaxis protein (MCP) signaling domain"/>
    <property type="match status" value="1"/>
</dbReference>
<dbReference type="InterPro" id="IPR024478">
    <property type="entry name" value="HlyB_4HB_MCP"/>
</dbReference>
<evidence type="ECO:0000259" key="4">
    <source>
        <dbReference type="PROSITE" id="PS50111"/>
    </source>
</evidence>
<dbReference type="PANTHER" id="PTHR32089:SF112">
    <property type="entry name" value="LYSOZYME-LIKE PROTEIN-RELATED"/>
    <property type="match status" value="1"/>
</dbReference>
<dbReference type="PROSITE" id="PS50111">
    <property type="entry name" value="CHEMOTAXIS_TRANSDUC_2"/>
    <property type="match status" value="1"/>
</dbReference>
<dbReference type="SMART" id="SM00283">
    <property type="entry name" value="MA"/>
    <property type="match status" value="1"/>
</dbReference>
<keyword evidence="3" id="KW-0812">Transmembrane</keyword>
<comment type="caution">
    <text evidence="5">The sequence shown here is derived from an EMBL/GenBank/DDBJ whole genome shotgun (WGS) entry which is preliminary data.</text>
</comment>
<dbReference type="InterPro" id="IPR004089">
    <property type="entry name" value="MCPsignal_dom"/>
</dbReference>
<sequence>MIDKLKKFKLKNLVISLTISAIISTLIVGIFGYFNMRALNNQVGDMYSDYLIPVADIGNIGSNFFQIKAEDLMYNHIHSNNFLISIRTYRDNIDKYLSEFEKTKMDGRETKYINDIKSSYSFFSNLWDDQTPNPSTEKLKQIQDEESKIETNLKDLQNYTEELALKDKEICAAAYGASERLMLIIFALSLVIFTLIAYIIILVINKSSKEMITNLRQVAEGDFTIKLNCNSKNEFGLMNSSLEKTILNVYDMIKSVKDTADNVNVQVKNLSSVSEEMAASSENVTLSVQEVSKSNESQSGELLDINSELNEFANRIQNIINAIKTIDDNSRSINTMANESDVKLEALIESVNGLITSFQEFTSKINTLGVKLGKINDITNYINNISEQTNLLALNAAIEAARAGEQGRGFSVVAEEIRKLAEESKGSTQNISKLTADIENDTSEIITMTNSMNNRLIEQSNVVATSLDSFKQIISAVELIIPEINEVTSSVSNLDEQKNNITEKVSNTSSLAQEINAASEEMVATSEELSSSTSEVAKSASILNSVTEEMISCVNRFRLQES</sequence>
<evidence type="ECO:0000256" key="2">
    <source>
        <dbReference type="PROSITE-ProRule" id="PRU00284"/>
    </source>
</evidence>
<evidence type="ECO:0000256" key="3">
    <source>
        <dbReference type="SAM" id="Phobius"/>
    </source>
</evidence>
<dbReference type="EMBL" id="JBJHZX010000091">
    <property type="protein sequence ID" value="MFL0198774.1"/>
    <property type="molecule type" value="Genomic_DNA"/>
</dbReference>
<proteinExistence type="predicted"/>
<keyword evidence="1 2" id="KW-0807">Transducer</keyword>
<evidence type="ECO:0000313" key="5">
    <source>
        <dbReference type="EMBL" id="MFL0198774.1"/>
    </source>
</evidence>
<evidence type="ECO:0000313" key="6">
    <source>
        <dbReference type="Proteomes" id="UP001623660"/>
    </source>
</evidence>
<evidence type="ECO:0000256" key="1">
    <source>
        <dbReference type="ARBA" id="ARBA00023224"/>
    </source>
</evidence>
<protein>
    <submittedName>
        <fullName evidence="5">Methyl-accepting chemotaxis protein</fullName>
    </submittedName>
</protein>
<gene>
    <name evidence="5" type="ORF">ACJDU8_24940</name>
</gene>
<dbReference type="Gene3D" id="1.10.287.950">
    <property type="entry name" value="Methyl-accepting chemotaxis protein"/>
    <property type="match status" value="1"/>
</dbReference>
<feature type="transmembrane region" description="Helical" evidence="3">
    <location>
        <begin position="12"/>
        <end position="34"/>
    </location>
</feature>
<dbReference type="RefSeq" id="WP_406794888.1">
    <property type="nucleotide sequence ID" value="NZ_JBJHZX010000091.1"/>
</dbReference>
<name>A0ABW8SUY1_9CLOT</name>
<organism evidence="5 6">
    <name type="scientific">Candidatus Clostridium eludens</name>
    <dbReference type="NCBI Taxonomy" id="3381663"/>
    <lineage>
        <taxon>Bacteria</taxon>
        <taxon>Bacillati</taxon>
        <taxon>Bacillota</taxon>
        <taxon>Clostridia</taxon>
        <taxon>Eubacteriales</taxon>
        <taxon>Clostridiaceae</taxon>
        <taxon>Clostridium</taxon>
    </lineage>
</organism>
<keyword evidence="3" id="KW-0472">Membrane</keyword>